<feature type="compositionally biased region" description="Basic residues" evidence="1">
    <location>
        <begin position="102"/>
        <end position="111"/>
    </location>
</feature>
<dbReference type="EMBL" id="CP118375">
    <property type="protein sequence ID" value="WFD41689.1"/>
    <property type="molecule type" value="Genomic_DNA"/>
</dbReference>
<feature type="compositionally biased region" description="Polar residues" evidence="1">
    <location>
        <begin position="25"/>
        <end position="40"/>
    </location>
</feature>
<dbReference type="AlphaFoldDB" id="A0AAF0F7X3"/>
<organism evidence="2 3">
    <name type="scientific">Malassezia psittaci</name>
    <dbReference type="NCBI Taxonomy" id="1821823"/>
    <lineage>
        <taxon>Eukaryota</taxon>
        <taxon>Fungi</taxon>
        <taxon>Dikarya</taxon>
        <taxon>Basidiomycota</taxon>
        <taxon>Ustilaginomycotina</taxon>
        <taxon>Malasseziomycetes</taxon>
        <taxon>Malasseziales</taxon>
        <taxon>Malasseziaceae</taxon>
        <taxon>Malassezia</taxon>
    </lineage>
</organism>
<reference evidence="2" key="1">
    <citation type="submission" date="2023-02" db="EMBL/GenBank/DDBJ databases">
        <title>Mating type loci evolution in Malassezia.</title>
        <authorList>
            <person name="Coelho M.A."/>
        </authorList>
    </citation>
    <scope>NUCLEOTIDE SEQUENCE</scope>
    <source>
        <strain evidence="2">CBS 14136</strain>
    </source>
</reference>
<name>A0AAF0F7X3_9BASI</name>
<evidence type="ECO:0000313" key="3">
    <source>
        <dbReference type="Proteomes" id="UP001214628"/>
    </source>
</evidence>
<feature type="compositionally biased region" description="Low complexity" evidence="1">
    <location>
        <begin position="66"/>
        <end position="80"/>
    </location>
</feature>
<keyword evidence="3" id="KW-1185">Reference proteome</keyword>
<feature type="region of interest" description="Disordered" evidence="1">
    <location>
        <begin position="241"/>
        <end position="326"/>
    </location>
</feature>
<dbReference type="Proteomes" id="UP001214628">
    <property type="component" value="Chromosome 1"/>
</dbReference>
<evidence type="ECO:0000256" key="1">
    <source>
        <dbReference type="SAM" id="MobiDB-lite"/>
    </source>
</evidence>
<gene>
    <name evidence="2" type="ORF">MPSI1_000323</name>
</gene>
<protein>
    <submittedName>
        <fullName evidence="2">Uncharacterized protein</fullName>
    </submittedName>
</protein>
<feature type="compositionally biased region" description="Basic and acidic residues" evidence="1">
    <location>
        <begin position="81"/>
        <end position="101"/>
    </location>
</feature>
<evidence type="ECO:0000313" key="2">
    <source>
        <dbReference type="EMBL" id="WFD41689.1"/>
    </source>
</evidence>
<sequence>MPAPKISKVGGQHRTFDLEDEPYGESNSHSDQDSDPQGSDTLAAKENNLNISESDSDSDVEEITTQSARQAARANQSAVQKQREELHTKRREKQQVREKSASKSRRTQQKHRHDEARGTQIIHEAAPSETAGTSSSTHSIAQLDPSLFAAAFAHQDARARAALNKDLEIKAPVKKRTERGPDGEKVFRVKGERTVIRTLAPEQELDLIDAPLRHDPLDASRALPSARERAYRKRKLGLRQEDLRATPIDPIRPVSKTKKPAKKDPNDPLNLNDPAFLEGGEFANSARPKRKRSSASRILPGRGAGGRVETPHVPRLGPALHFARNR</sequence>
<feature type="region of interest" description="Disordered" evidence="1">
    <location>
        <begin position="1"/>
        <end position="138"/>
    </location>
</feature>
<accession>A0AAF0F7X3</accession>
<proteinExistence type="predicted"/>